<reference evidence="18 19" key="1">
    <citation type="submission" date="2019-05" db="EMBL/GenBank/DDBJ databases">
        <authorList>
            <consortium name="Pathogen Informatics"/>
        </authorList>
    </citation>
    <scope>NUCLEOTIDE SEQUENCE [LARGE SCALE GENOMIC DNA]</scope>
    <source>
        <strain evidence="18 19">NCTC503</strain>
    </source>
</reference>
<evidence type="ECO:0000256" key="8">
    <source>
        <dbReference type="ARBA" id="ARBA00022490"/>
    </source>
</evidence>
<evidence type="ECO:0000256" key="14">
    <source>
        <dbReference type="HAMAP-Rule" id="MF_00052"/>
    </source>
</evidence>
<organism evidence="18 19">
    <name type="scientific">Hathewaya histolytica</name>
    <name type="common">Clostridium histolyticum</name>
    <dbReference type="NCBI Taxonomy" id="1498"/>
    <lineage>
        <taxon>Bacteria</taxon>
        <taxon>Bacillati</taxon>
        <taxon>Bacillota</taxon>
        <taxon>Clostridia</taxon>
        <taxon>Eubacteriales</taxon>
        <taxon>Clostridiaceae</taxon>
        <taxon>Hathewaya</taxon>
    </lineage>
</organism>
<dbReference type="InterPro" id="IPR001352">
    <property type="entry name" value="RNase_HII/HIII"/>
</dbReference>
<dbReference type="GO" id="GO:0005737">
    <property type="term" value="C:cytoplasm"/>
    <property type="evidence" value="ECO:0007669"/>
    <property type="project" value="UniProtKB-SubCell"/>
</dbReference>
<dbReference type="GO" id="GO:0030145">
    <property type="term" value="F:manganese ion binding"/>
    <property type="evidence" value="ECO:0007669"/>
    <property type="project" value="UniProtKB-UniRule"/>
</dbReference>
<feature type="domain" description="RNase H type-2" evidence="17">
    <location>
        <begin position="85"/>
        <end position="269"/>
    </location>
</feature>
<keyword evidence="19" id="KW-1185">Reference proteome</keyword>
<dbReference type="GO" id="GO:0004523">
    <property type="term" value="F:RNA-DNA hybrid ribonuclease activity"/>
    <property type="evidence" value="ECO:0007669"/>
    <property type="project" value="UniProtKB-UniRule"/>
</dbReference>
<comment type="cofactor">
    <cofactor evidence="2">
        <name>Mg(2+)</name>
        <dbReference type="ChEBI" id="CHEBI:18420"/>
    </cofactor>
</comment>
<dbReference type="NCBIfam" id="NF000594">
    <property type="entry name" value="PRK00015.1-1"/>
    <property type="match status" value="1"/>
</dbReference>
<evidence type="ECO:0000256" key="12">
    <source>
        <dbReference type="ARBA" id="ARBA00022801"/>
    </source>
</evidence>
<accession>A0A4V6KDC4</accession>
<dbReference type="InterPro" id="IPR024567">
    <property type="entry name" value="RNase_HII/HIII_dom"/>
</dbReference>
<dbReference type="RefSeq" id="WP_138210158.1">
    <property type="nucleotide sequence ID" value="NZ_CBCRUQ010000014.1"/>
</dbReference>
<evidence type="ECO:0000259" key="17">
    <source>
        <dbReference type="PROSITE" id="PS51975"/>
    </source>
</evidence>
<dbReference type="Gene3D" id="3.30.420.10">
    <property type="entry name" value="Ribonuclease H-like superfamily/Ribonuclease H"/>
    <property type="match status" value="1"/>
</dbReference>
<dbReference type="GO" id="GO:0043137">
    <property type="term" value="P:DNA replication, removal of RNA primer"/>
    <property type="evidence" value="ECO:0007669"/>
    <property type="project" value="TreeGrafter"/>
</dbReference>
<feature type="binding site" evidence="14 15">
    <location>
        <position position="92"/>
    </location>
    <ligand>
        <name>a divalent metal cation</name>
        <dbReference type="ChEBI" id="CHEBI:60240"/>
    </ligand>
</feature>
<dbReference type="GO" id="GO:0003723">
    <property type="term" value="F:RNA binding"/>
    <property type="evidence" value="ECO:0007669"/>
    <property type="project" value="UniProtKB-UniRule"/>
</dbReference>
<keyword evidence="13 14" id="KW-0464">Manganese</keyword>
<dbReference type="InterPro" id="IPR012337">
    <property type="entry name" value="RNaseH-like_sf"/>
</dbReference>
<evidence type="ECO:0000256" key="1">
    <source>
        <dbReference type="ARBA" id="ARBA00000077"/>
    </source>
</evidence>
<dbReference type="Proteomes" id="UP000308489">
    <property type="component" value="Chromosome 1"/>
</dbReference>
<dbReference type="PROSITE" id="PS51975">
    <property type="entry name" value="RNASE_H_2"/>
    <property type="match status" value="1"/>
</dbReference>
<dbReference type="GO" id="GO:0032299">
    <property type="term" value="C:ribonuclease H2 complex"/>
    <property type="evidence" value="ECO:0007669"/>
    <property type="project" value="TreeGrafter"/>
</dbReference>
<evidence type="ECO:0000256" key="15">
    <source>
        <dbReference type="PROSITE-ProRule" id="PRU01319"/>
    </source>
</evidence>
<keyword evidence="10 14" id="KW-0479">Metal-binding</keyword>
<dbReference type="AlphaFoldDB" id="A0A4V6KDC4"/>
<evidence type="ECO:0000256" key="11">
    <source>
        <dbReference type="ARBA" id="ARBA00022759"/>
    </source>
</evidence>
<dbReference type="InterPro" id="IPR036397">
    <property type="entry name" value="RNaseH_sf"/>
</dbReference>
<dbReference type="Pfam" id="PF01351">
    <property type="entry name" value="RNase_HII"/>
    <property type="match status" value="1"/>
</dbReference>
<comment type="cofactor">
    <cofactor evidence="14 15">
        <name>Mn(2+)</name>
        <dbReference type="ChEBI" id="CHEBI:29035"/>
    </cofactor>
    <cofactor evidence="14 15">
        <name>Mg(2+)</name>
        <dbReference type="ChEBI" id="CHEBI:18420"/>
    </cofactor>
    <text evidence="14 15">Manganese or magnesium. Binds 1 divalent metal ion per monomer in the absence of substrate. May bind a second metal ion after substrate binding.</text>
</comment>
<evidence type="ECO:0000256" key="9">
    <source>
        <dbReference type="ARBA" id="ARBA00022722"/>
    </source>
</evidence>
<dbReference type="CDD" id="cd07182">
    <property type="entry name" value="RNase_HII_bacteria_HII_like"/>
    <property type="match status" value="1"/>
</dbReference>
<keyword evidence="12 14" id="KW-0378">Hydrolase</keyword>
<proteinExistence type="inferred from homology"/>
<dbReference type="NCBIfam" id="NF000595">
    <property type="entry name" value="PRK00015.1-3"/>
    <property type="match status" value="1"/>
</dbReference>
<sequence>MIDFKNISKLPVNEVKNFSTKYEYNIETYINNNELNEFLLILKRDQRKGIQNIYKKLTNIERNFRLELQRVEKLYDYDRSFKNVRYIAGVDEVGRGPLAGPIVGAAVILDLHKIIPYINDSKKIKEKKREELSSIIKKSAIDYNIVEVSNTEIDSNGIAVSNNEIFIQALGGLKVKPDLILTDGYKIKGWNGALNKHIIKGDSTSASIACASIIAKVYRDTLMKEYHEIYPMYKFNKNVGYGTKDHIEAIKEYGLCKIHRTSFLSSLGY</sequence>
<dbReference type="GO" id="GO:0006298">
    <property type="term" value="P:mismatch repair"/>
    <property type="evidence" value="ECO:0007669"/>
    <property type="project" value="TreeGrafter"/>
</dbReference>
<evidence type="ECO:0000313" key="19">
    <source>
        <dbReference type="Proteomes" id="UP000308489"/>
    </source>
</evidence>
<gene>
    <name evidence="14 18" type="primary">rnhB</name>
    <name evidence="18" type="ORF">NCTC503_01508</name>
</gene>
<evidence type="ECO:0000256" key="3">
    <source>
        <dbReference type="ARBA" id="ARBA00004065"/>
    </source>
</evidence>
<dbReference type="EC" id="3.1.26.4" evidence="6 14"/>
<dbReference type="SUPFAM" id="SSF53098">
    <property type="entry name" value="Ribonuclease H-like"/>
    <property type="match status" value="1"/>
</dbReference>
<dbReference type="InterPro" id="IPR022898">
    <property type="entry name" value="RNase_HII"/>
</dbReference>
<feature type="binding site" evidence="14 15">
    <location>
        <position position="91"/>
    </location>
    <ligand>
        <name>a divalent metal cation</name>
        <dbReference type="ChEBI" id="CHEBI:60240"/>
    </ligand>
</feature>
<keyword evidence="11 14" id="KW-0255">Endonuclease</keyword>
<evidence type="ECO:0000256" key="4">
    <source>
        <dbReference type="ARBA" id="ARBA00004496"/>
    </source>
</evidence>
<dbReference type="KEGG" id="hhw:NCTC503_01508"/>
<evidence type="ECO:0000256" key="10">
    <source>
        <dbReference type="ARBA" id="ARBA00022723"/>
    </source>
</evidence>
<dbReference type="HAMAP" id="MF_00052_B">
    <property type="entry name" value="RNase_HII_B"/>
    <property type="match status" value="1"/>
</dbReference>
<dbReference type="PANTHER" id="PTHR10954">
    <property type="entry name" value="RIBONUCLEASE H2 SUBUNIT A"/>
    <property type="match status" value="1"/>
</dbReference>
<evidence type="ECO:0000256" key="6">
    <source>
        <dbReference type="ARBA" id="ARBA00012180"/>
    </source>
</evidence>
<evidence type="ECO:0000313" key="18">
    <source>
        <dbReference type="EMBL" id="VTQ89957.1"/>
    </source>
</evidence>
<comment type="catalytic activity">
    <reaction evidence="1 14 15 16">
        <text>Endonucleolytic cleavage to 5'-phosphomonoester.</text>
        <dbReference type="EC" id="3.1.26.4"/>
    </reaction>
</comment>
<protein>
    <recommendedName>
        <fullName evidence="7 14">Ribonuclease HII</fullName>
        <shortName evidence="14">RNase HII</shortName>
        <ecNumber evidence="6 14">3.1.26.4</ecNumber>
    </recommendedName>
</protein>
<evidence type="ECO:0000256" key="2">
    <source>
        <dbReference type="ARBA" id="ARBA00001946"/>
    </source>
</evidence>
<keyword evidence="9 14" id="KW-0540">Nuclease</keyword>
<dbReference type="EMBL" id="LR590481">
    <property type="protein sequence ID" value="VTQ89957.1"/>
    <property type="molecule type" value="Genomic_DNA"/>
</dbReference>
<dbReference type="OrthoDB" id="9803420at2"/>
<evidence type="ECO:0000256" key="5">
    <source>
        <dbReference type="ARBA" id="ARBA00007383"/>
    </source>
</evidence>
<comment type="function">
    <text evidence="3 14 16">Endonuclease that specifically degrades the RNA of RNA-DNA hybrids.</text>
</comment>
<name>A0A4V6KDC4_HATHI</name>
<comment type="subcellular location">
    <subcellularLocation>
        <location evidence="4 14">Cytoplasm</location>
    </subcellularLocation>
</comment>
<keyword evidence="8 14" id="KW-0963">Cytoplasm</keyword>
<feature type="binding site" evidence="14 15">
    <location>
        <position position="183"/>
    </location>
    <ligand>
        <name>a divalent metal cation</name>
        <dbReference type="ChEBI" id="CHEBI:60240"/>
    </ligand>
</feature>
<dbReference type="PANTHER" id="PTHR10954:SF18">
    <property type="entry name" value="RIBONUCLEASE HII"/>
    <property type="match status" value="1"/>
</dbReference>
<comment type="similarity">
    <text evidence="5 14 16">Belongs to the RNase HII family.</text>
</comment>
<evidence type="ECO:0000256" key="16">
    <source>
        <dbReference type="RuleBase" id="RU003515"/>
    </source>
</evidence>
<evidence type="ECO:0000256" key="7">
    <source>
        <dbReference type="ARBA" id="ARBA00019179"/>
    </source>
</evidence>
<evidence type="ECO:0000256" key="13">
    <source>
        <dbReference type="ARBA" id="ARBA00023211"/>
    </source>
</evidence>